<feature type="binding site" evidence="8">
    <location>
        <begin position="239"/>
        <end position="240"/>
    </location>
    <ligand>
        <name>NAD(+)</name>
        <dbReference type="ChEBI" id="CHEBI:57540"/>
    </ligand>
</feature>
<feature type="active site" description="Proton donor/acceptor" evidence="6">
    <location>
        <position position="270"/>
    </location>
</feature>
<dbReference type="OrthoDB" id="9804592at2"/>
<dbReference type="SMART" id="SM01002">
    <property type="entry name" value="AlaDh_PNT_C"/>
    <property type="match status" value="1"/>
</dbReference>
<feature type="binding site" evidence="8">
    <location>
        <position position="203"/>
    </location>
    <ligand>
        <name>NAD(+)</name>
        <dbReference type="ChEBI" id="CHEBI:57540"/>
    </ligand>
</feature>
<feature type="binding site" evidence="8">
    <location>
        <begin position="298"/>
        <end position="301"/>
    </location>
    <ligand>
        <name>NAD(+)</name>
        <dbReference type="ChEBI" id="CHEBI:57540"/>
    </ligand>
</feature>
<dbReference type="PRINTS" id="PR00411">
    <property type="entry name" value="PNDRDTASEI"/>
</dbReference>
<dbReference type="InterPro" id="IPR008143">
    <property type="entry name" value="Ala_DH/PNT_CS2"/>
</dbReference>
<evidence type="ECO:0000256" key="4">
    <source>
        <dbReference type="ARBA" id="ARBA00023027"/>
    </source>
</evidence>
<reference evidence="11 12" key="1">
    <citation type="journal article" date="2010" name="J. Bacteriol.">
        <title>Complete genome sequence of "Candidatus Puniceispirillum marinum" IMCC1322, a representative of the SAR116 clade in the Alphaproteobacteria.</title>
        <authorList>
            <person name="Oh H.M."/>
            <person name="Kwon K.K."/>
            <person name="Kang I."/>
            <person name="Kang S.G."/>
            <person name="Lee J.H."/>
            <person name="Kim S.J."/>
            <person name="Cho J.C."/>
        </authorList>
    </citation>
    <scope>NUCLEOTIDE SEQUENCE [LARGE SCALE GENOMIC DNA]</scope>
    <source>
        <strain evidence="11 12">IMCC1322</strain>
    </source>
</reference>
<keyword evidence="3 5" id="KW-0560">Oxidoreductase</keyword>
<evidence type="ECO:0000256" key="2">
    <source>
        <dbReference type="ARBA" id="ARBA00012897"/>
    </source>
</evidence>
<feature type="binding site" evidence="8">
    <location>
        <begin position="267"/>
        <end position="270"/>
    </location>
    <ligand>
        <name>NAD(+)</name>
        <dbReference type="ChEBI" id="CHEBI:57540"/>
    </ligand>
</feature>
<dbReference type="GO" id="GO:0042853">
    <property type="term" value="P:L-alanine catabolic process"/>
    <property type="evidence" value="ECO:0007669"/>
    <property type="project" value="InterPro"/>
</dbReference>
<evidence type="ECO:0000256" key="5">
    <source>
        <dbReference type="PIRNR" id="PIRNR000183"/>
    </source>
</evidence>
<dbReference type="PROSITE" id="PS00837">
    <property type="entry name" value="ALADH_PNT_2"/>
    <property type="match status" value="1"/>
</dbReference>
<feature type="binding site" evidence="8">
    <location>
        <position position="220"/>
    </location>
    <ligand>
        <name>NAD(+)</name>
        <dbReference type="ChEBI" id="CHEBI:57540"/>
    </ligand>
</feature>
<dbReference type="SUPFAM" id="SSF52283">
    <property type="entry name" value="Formate/glycerate dehydrogenase catalytic domain-like"/>
    <property type="match status" value="1"/>
</dbReference>
<evidence type="ECO:0000259" key="10">
    <source>
        <dbReference type="SMART" id="SM01003"/>
    </source>
</evidence>
<dbReference type="SUPFAM" id="SSF51735">
    <property type="entry name" value="NAD(P)-binding Rossmann-fold domains"/>
    <property type="match status" value="1"/>
</dbReference>
<evidence type="ECO:0000256" key="1">
    <source>
        <dbReference type="ARBA" id="ARBA00005689"/>
    </source>
</evidence>
<dbReference type="KEGG" id="apb:SAR116_2542"/>
<dbReference type="HOGENOM" id="CLU_003376_3_0_5"/>
<evidence type="ECO:0000256" key="3">
    <source>
        <dbReference type="ARBA" id="ARBA00023002"/>
    </source>
</evidence>
<dbReference type="InterPro" id="IPR036291">
    <property type="entry name" value="NAD(P)-bd_dom_sf"/>
</dbReference>
<evidence type="ECO:0000313" key="11">
    <source>
        <dbReference type="EMBL" id="ADE40785.1"/>
    </source>
</evidence>
<dbReference type="Proteomes" id="UP000007460">
    <property type="component" value="Chromosome"/>
</dbReference>
<organism evidence="11 12">
    <name type="scientific">Puniceispirillum marinum (strain IMCC1322)</name>
    <dbReference type="NCBI Taxonomy" id="488538"/>
    <lineage>
        <taxon>Bacteria</taxon>
        <taxon>Pseudomonadati</taxon>
        <taxon>Pseudomonadota</taxon>
        <taxon>Alphaproteobacteria</taxon>
        <taxon>Candidatus Puniceispirillales</taxon>
        <taxon>Candidatus Puniceispirillaceae</taxon>
        <taxon>Candidatus Puniceispirillum</taxon>
    </lineage>
</organism>
<dbReference type="GO" id="GO:0000286">
    <property type="term" value="F:alanine dehydrogenase activity"/>
    <property type="evidence" value="ECO:0007669"/>
    <property type="project" value="UniProtKB-UniRule"/>
</dbReference>
<dbReference type="InterPro" id="IPR007886">
    <property type="entry name" value="AlaDH/PNT_N"/>
</dbReference>
<feature type="active site" description="Proton donor/acceptor" evidence="6">
    <location>
        <position position="96"/>
    </location>
</feature>
<comment type="catalytic activity">
    <reaction evidence="5">
        <text>L-alanine + NAD(+) + H2O = pyruvate + NH4(+) + NADH + H(+)</text>
        <dbReference type="Rhea" id="RHEA:18405"/>
        <dbReference type="ChEBI" id="CHEBI:15361"/>
        <dbReference type="ChEBI" id="CHEBI:15377"/>
        <dbReference type="ChEBI" id="CHEBI:15378"/>
        <dbReference type="ChEBI" id="CHEBI:28938"/>
        <dbReference type="ChEBI" id="CHEBI:57540"/>
        <dbReference type="ChEBI" id="CHEBI:57945"/>
        <dbReference type="ChEBI" id="CHEBI:57972"/>
        <dbReference type="EC" id="1.4.1.1"/>
    </reaction>
</comment>
<feature type="domain" description="Alanine dehydrogenase/pyridine nucleotide transhydrogenase NAD(H)-binding" evidence="9">
    <location>
        <begin position="149"/>
        <end position="297"/>
    </location>
</feature>
<dbReference type="PANTHER" id="PTHR42795">
    <property type="entry name" value="ALANINE DEHYDROGENASE"/>
    <property type="match status" value="1"/>
</dbReference>
<evidence type="ECO:0000259" key="9">
    <source>
        <dbReference type="SMART" id="SM01002"/>
    </source>
</evidence>
<feature type="binding site" evidence="8">
    <location>
        <position position="134"/>
    </location>
    <ligand>
        <name>NAD(+)</name>
        <dbReference type="ChEBI" id="CHEBI:57540"/>
    </ligand>
</feature>
<proteinExistence type="inferred from homology"/>
<dbReference type="InterPro" id="IPR007698">
    <property type="entry name" value="AlaDH/PNT_NAD(H)-bd"/>
</dbReference>
<evidence type="ECO:0000256" key="6">
    <source>
        <dbReference type="PIRSR" id="PIRSR000183-1"/>
    </source>
</evidence>
<dbReference type="STRING" id="488538.SAR116_2542"/>
<feature type="binding site" evidence="7">
    <location>
        <position position="75"/>
    </location>
    <ligand>
        <name>substrate</name>
    </ligand>
</feature>
<dbReference type="AlphaFoldDB" id="D5BR49"/>
<dbReference type="eggNOG" id="COG0686">
    <property type="taxonomic scope" value="Bacteria"/>
</dbReference>
<comment type="similarity">
    <text evidence="1 5">Belongs to the AlaDH/PNT family.</text>
</comment>
<protein>
    <recommendedName>
        <fullName evidence="2 5">Alanine dehydrogenase</fullName>
        <ecNumber evidence="2 5">1.4.1.1</ecNumber>
    </recommendedName>
</protein>
<dbReference type="GO" id="GO:0000166">
    <property type="term" value="F:nucleotide binding"/>
    <property type="evidence" value="ECO:0007669"/>
    <property type="project" value="UniProtKB-KW"/>
</dbReference>
<feature type="domain" description="Alanine dehydrogenase/pyridine nucleotide transhydrogenase N-terminal" evidence="10">
    <location>
        <begin position="4"/>
        <end position="137"/>
    </location>
</feature>
<dbReference type="EMBL" id="CP001751">
    <property type="protein sequence ID" value="ADE40785.1"/>
    <property type="molecule type" value="Genomic_DNA"/>
</dbReference>
<dbReference type="CDD" id="cd05305">
    <property type="entry name" value="L-AlaDH"/>
    <property type="match status" value="1"/>
</dbReference>
<evidence type="ECO:0000313" key="12">
    <source>
        <dbReference type="Proteomes" id="UP000007460"/>
    </source>
</evidence>
<evidence type="ECO:0000256" key="7">
    <source>
        <dbReference type="PIRSR" id="PIRSR000183-2"/>
    </source>
</evidence>
<dbReference type="NCBIfam" id="TIGR00518">
    <property type="entry name" value="alaDH"/>
    <property type="match status" value="1"/>
</dbReference>
<feature type="binding site" evidence="8">
    <location>
        <position position="198"/>
    </location>
    <ligand>
        <name>NAD(+)</name>
        <dbReference type="ChEBI" id="CHEBI:57540"/>
    </ligand>
</feature>
<dbReference type="PIRSF" id="PIRSF000183">
    <property type="entry name" value="Alanine_dh"/>
    <property type="match status" value="1"/>
</dbReference>
<dbReference type="SMART" id="SM01003">
    <property type="entry name" value="AlaDh_PNT_N"/>
    <property type="match status" value="1"/>
</dbReference>
<keyword evidence="4 5" id="KW-0520">NAD</keyword>
<dbReference type="Pfam" id="PF01262">
    <property type="entry name" value="AlaDh_PNT_C"/>
    <property type="match status" value="1"/>
</dbReference>
<dbReference type="FunFam" id="3.40.50.720:FF:000049">
    <property type="entry name" value="Alanine dehydrogenase"/>
    <property type="match status" value="1"/>
</dbReference>
<sequence>MLVGVPKEIKTREFRVGLVPSSVAELVGRGHKVLVETNAGAGIGAGDDAYRAVGAEIAATAADVFAKAEMIVKVKEPQPSEWVQLSSDQILFTYLHLAADAPQAYGLVDSGCTAIAYETITDDQGGLPLLAPMSEVAGRLAVVEGASHLKANAGGRGILISGVPGTAPAEVVIIGGGVVGVNAAKMAVGLGARVTVFDRSVPRLRYLSDIFGNAISTRYSSNAVLAEAVKQADMVIGAVLIPGASAPQLITRAQLSGMKPGAVLVDVAIDQGGCFETSKPTTHDDPTYIIDDIVHYCVANMPGSVPRTSSEALNNATLPHVLALADKGVAALDDDPHLMNGLNVRNGEIVYQAVLDALGSRSAA</sequence>
<name>D5BR49_PUNMI</name>
<evidence type="ECO:0000256" key="8">
    <source>
        <dbReference type="PIRSR" id="PIRSR000183-3"/>
    </source>
</evidence>
<dbReference type="GO" id="GO:0005886">
    <property type="term" value="C:plasma membrane"/>
    <property type="evidence" value="ECO:0007669"/>
    <property type="project" value="TreeGrafter"/>
</dbReference>
<dbReference type="Pfam" id="PF05222">
    <property type="entry name" value="AlaDh_PNT_N"/>
    <property type="match status" value="1"/>
</dbReference>
<keyword evidence="8" id="KW-0547">Nucleotide-binding</keyword>
<feature type="binding site" evidence="7">
    <location>
        <position position="15"/>
    </location>
    <ligand>
        <name>substrate</name>
    </ligand>
</feature>
<gene>
    <name evidence="11" type="ordered locus">SAR116_2542</name>
</gene>
<dbReference type="InterPro" id="IPR008141">
    <property type="entry name" value="Ala_DH"/>
</dbReference>
<dbReference type="Gene3D" id="3.40.50.720">
    <property type="entry name" value="NAD(P)-binding Rossmann-like Domain"/>
    <property type="match status" value="2"/>
</dbReference>
<keyword evidence="12" id="KW-1185">Reference proteome</keyword>
<accession>D5BR49</accession>
<dbReference type="EC" id="1.4.1.1" evidence="2 5"/>
<dbReference type="PANTHER" id="PTHR42795:SF1">
    <property type="entry name" value="ALANINE DEHYDROGENASE"/>
    <property type="match status" value="1"/>
</dbReference>
<dbReference type="RefSeq" id="WP_013047411.1">
    <property type="nucleotide sequence ID" value="NC_014010.1"/>
</dbReference>